<name>A0A3B0VFR8_9ZZZZ</name>
<evidence type="ECO:0000259" key="2">
    <source>
        <dbReference type="Pfam" id="PF13495"/>
    </source>
</evidence>
<dbReference type="InterPro" id="IPR004107">
    <property type="entry name" value="Integrase_SAM-like_N"/>
</dbReference>
<dbReference type="InterPro" id="IPR010998">
    <property type="entry name" value="Integrase_recombinase_N"/>
</dbReference>
<reference evidence="3" key="1">
    <citation type="submission" date="2018-06" db="EMBL/GenBank/DDBJ databases">
        <authorList>
            <person name="Zhirakovskaya E."/>
        </authorList>
    </citation>
    <scope>NUCLEOTIDE SEQUENCE</scope>
</reference>
<dbReference type="AlphaFoldDB" id="A0A3B0VFR8"/>
<protein>
    <recommendedName>
        <fullName evidence="2">Integrase SAM-like N-terminal domain-containing protein</fullName>
    </recommendedName>
</protein>
<evidence type="ECO:0000256" key="1">
    <source>
        <dbReference type="ARBA" id="ARBA00023125"/>
    </source>
</evidence>
<proteinExistence type="predicted"/>
<dbReference type="GO" id="GO:0015074">
    <property type="term" value="P:DNA integration"/>
    <property type="evidence" value="ECO:0007669"/>
    <property type="project" value="InterPro"/>
</dbReference>
<dbReference type="Pfam" id="PF13495">
    <property type="entry name" value="Phage_int_SAM_4"/>
    <property type="match status" value="1"/>
</dbReference>
<gene>
    <name evidence="3" type="ORF">MNBD_GAMMA01-1445</name>
</gene>
<feature type="domain" description="Integrase SAM-like N-terminal" evidence="2">
    <location>
        <begin position="5"/>
        <end position="50"/>
    </location>
</feature>
<dbReference type="EMBL" id="UOEW01000323">
    <property type="protein sequence ID" value="VAW41761.1"/>
    <property type="molecule type" value="Genomic_DNA"/>
</dbReference>
<sequence>MAKKLLDRMSDKIRFMHYSPKTEDSYISWAKRFILFHNKKHPSDMGKVEMEFNGLDCVRYEPQSEPFVGEAWLI</sequence>
<keyword evidence="1" id="KW-0238">DNA-binding</keyword>
<dbReference type="GO" id="GO:0003677">
    <property type="term" value="F:DNA binding"/>
    <property type="evidence" value="ECO:0007669"/>
    <property type="project" value="UniProtKB-KW"/>
</dbReference>
<dbReference type="Gene3D" id="1.10.150.130">
    <property type="match status" value="1"/>
</dbReference>
<accession>A0A3B0VFR8</accession>
<evidence type="ECO:0000313" key="3">
    <source>
        <dbReference type="EMBL" id="VAW41761.1"/>
    </source>
</evidence>
<organism evidence="3">
    <name type="scientific">hydrothermal vent metagenome</name>
    <dbReference type="NCBI Taxonomy" id="652676"/>
    <lineage>
        <taxon>unclassified sequences</taxon>
        <taxon>metagenomes</taxon>
        <taxon>ecological metagenomes</taxon>
    </lineage>
</organism>